<evidence type="ECO:0000313" key="1">
    <source>
        <dbReference type="EMBL" id="MBW0542145.1"/>
    </source>
</evidence>
<accession>A0A9Q3FJU9</accession>
<protein>
    <submittedName>
        <fullName evidence="1">Uncharacterized protein</fullName>
    </submittedName>
</protein>
<comment type="caution">
    <text evidence="1">The sequence shown here is derived from an EMBL/GenBank/DDBJ whole genome shotgun (WGS) entry which is preliminary data.</text>
</comment>
<organism evidence="1 2">
    <name type="scientific">Austropuccinia psidii MF-1</name>
    <dbReference type="NCBI Taxonomy" id="1389203"/>
    <lineage>
        <taxon>Eukaryota</taxon>
        <taxon>Fungi</taxon>
        <taxon>Dikarya</taxon>
        <taxon>Basidiomycota</taxon>
        <taxon>Pucciniomycotina</taxon>
        <taxon>Pucciniomycetes</taxon>
        <taxon>Pucciniales</taxon>
        <taxon>Sphaerophragmiaceae</taxon>
        <taxon>Austropuccinia</taxon>
    </lineage>
</organism>
<dbReference type="AlphaFoldDB" id="A0A9Q3FJU9"/>
<name>A0A9Q3FJU9_9BASI</name>
<proteinExistence type="predicted"/>
<keyword evidence="2" id="KW-1185">Reference proteome</keyword>
<sequence length="82" mass="9560">MDERSKLPDISNLSVNDPVLCANKQAETLQWFSLISDCICPRLSLNGSNFNAWSRNLFDTWSMCFIEDIDYFQIQEQDADYQ</sequence>
<reference evidence="1" key="1">
    <citation type="submission" date="2021-03" db="EMBL/GenBank/DDBJ databases">
        <title>Draft genome sequence of rust myrtle Austropuccinia psidii MF-1, a brazilian biotype.</title>
        <authorList>
            <person name="Quecine M.C."/>
            <person name="Pachon D.M.R."/>
            <person name="Bonatelli M.L."/>
            <person name="Correr F.H."/>
            <person name="Franceschini L.M."/>
            <person name="Leite T.F."/>
            <person name="Margarido G.R.A."/>
            <person name="Almeida C.A."/>
            <person name="Ferrarezi J.A."/>
            <person name="Labate C.A."/>
        </authorList>
    </citation>
    <scope>NUCLEOTIDE SEQUENCE</scope>
    <source>
        <strain evidence="1">MF-1</strain>
    </source>
</reference>
<gene>
    <name evidence="1" type="ORF">O181_081860</name>
</gene>
<evidence type="ECO:0000313" key="2">
    <source>
        <dbReference type="Proteomes" id="UP000765509"/>
    </source>
</evidence>
<dbReference type="EMBL" id="AVOT02046850">
    <property type="protein sequence ID" value="MBW0542145.1"/>
    <property type="molecule type" value="Genomic_DNA"/>
</dbReference>
<dbReference type="Proteomes" id="UP000765509">
    <property type="component" value="Unassembled WGS sequence"/>
</dbReference>